<dbReference type="Proteomes" id="UP000023152">
    <property type="component" value="Unassembled WGS sequence"/>
</dbReference>
<evidence type="ECO:0000313" key="2">
    <source>
        <dbReference type="Proteomes" id="UP000023152"/>
    </source>
</evidence>
<comment type="caution">
    <text evidence="1">The sequence shown here is derived from an EMBL/GenBank/DDBJ whole genome shotgun (WGS) entry which is preliminary data.</text>
</comment>
<reference evidence="1 2" key="1">
    <citation type="journal article" date="2013" name="Curr. Biol.">
        <title>The Genome of the Foraminiferan Reticulomyxa filosa.</title>
        <authorList>
            <person name="Glockner G."/>
            <person name="Hulsmann N."/>
            <person name="Schleicher M."/>
            <person name="Noegel A.A."/>
            <person name="Eichinger L."/>
            <person name="Gallinger C."/>
            <person name="Pawlowski J."/>
            <person name="Sierra R."/>
            <person name="Euteneuer U."/>
            <person name="Pillet L."/>
            <person name="Moustafa A."/>
            <person name="Platzer M."/>
            <person name="Groth M."/>
            <person name="Szafranski K."/>
            <person name="Schliwa M."/>
        </authorList>
    </citation>
    <scope>NUCLEOTIDE SEQUENCE [LARGE SCALE GENOMIC DNA]</scope>
</reference>
<name>X6N0V1_RETFI</name>
<accession>X6N0V1</accession>
<gene>
    <name evidence="1" type="ORF">RFI_17692</name>
</gene>
<dbReference type="EMBL" id="ASPP01013562">
    <property type="protein sequence ID" value="ETO19538.1"/>
    <property type="molecule type" value="Genomic_DNA"/>
</dbReference>
<dbReference type="AlphaFoldDB" id="X6N0V1"/>
<organism evidence="1 2">
    <name type="scientific">Reticulomyxa filosa</name>
    <dbReference type="NCBI Taxonomy" id="46433"/>
    <lineage>
        <taxon>Eukaryota</taxon>
        <taxon>Sar</taxon>
        <taxon>Rhizaria</taxon>
        <taxon>Retaria</taxon>
        <taxon>Foraminifera</taxon>
        <taxon>Monothalamids</taxon>
        <taxon>Reticulomyxidae</taxon>
        <taxon>Reticulomyxa</taxon>
    </lineage>
</organism>
<evidence type="ECO:0000313" key="1">
    <source>
        <dbReference type="EMBL" id="ETO19538.1"/>
    </source>
</evidence>
<keyword evidence="2" id="KW-1185">Reference proteome</keyword>
<sequence length="186" mass="21435">MSKIEDLINDPENSTIHNWRCLSNHLQGGSCCKKFIEQKCARCGENYFAFVSLIGEPKQSILSESDLVRKESKFGDKRIGVRKIIFKFDLVIKYNSKYYAYPFVTSYKNLKQLQQHIEVDLISLLKEKNLFPSKTHPKAFSNKCYSSKQEEKKLQGINDDDKILKEANLPSIKFKSSSGQVEAIQK</sequence>
<protein>
    <submittedName>
        <fullName evidence="1">Uncharacterized protein</fullName>
    </submittedName>
</protein>
<proteinExistence type="predicted"/>